<accession>A0A6M4GWW5</accession>
<dbReference type="RefSeq" id="WP_171093419.1">
    <property type="nucleotide sequence ID" value="NZ_CP053069.1"/>
</dbReference>
<protein>
    <recommendedName>
        <fullName evidence="4">Transglutaminase-like domain-containing protein</fullName>
    </recommendedName>
</protein>
<evidence type="ECO:0000313" key="2">
    <source>
        <dbReference type="EMBL" id="QJR11791.1"/>
    </source>
</evidence>
<keyword evidence="3" id="KW-1185">Reference proteome</keyword>
<sequence>MNRRAPRRTARCEDLGLTKGEYGRLAKLDTPQKIQRFLNATPSNHELDGETLYSVREVLKNKRAHCMEGAFLAAAALWIHGEKPLMVHLDCDLSDYPHAIVVFRRGRCWGAISKTNGAPLRFRDPIYRSIRELAMSYFHEYFDKRGRKTLRSYSIAYDMRRFDPGHWVTNGKDCWEVHDKLAALRHFPLVTKRQERLLMRRDTFERQISKLVQYPRPEKLPEKLPAKGSARKLKKP</sequence>
<evidence type="ECO:0008006" key="4">
    <source>
        <dbReference type="Google" id="ProtNLM"/>
    </source>
</evidence>
<organism evidence="2 3">
    <name type="scientific">Usitatibacter rugosus</name>
    <dbReference type="NCBI Taxonomy" id="2732067"/>
    <lineage>
        <taxon>Bacteria</taxon>
        <taxon>Pseudomonadati</taxon>
        <taxon>Pseudomonadota</taxon>
        <taxon>Betaproteobacteria</taxon>
        <taxon>Nitrosomonadales</taxon>
        <taxon>Usitatibacteraceae</taxon>
        <taxon>Usitatibacter</taxon>
    </lineage>
</organism>
<dbReference type="KEGG" id="uru:DSM104443_02874"/>
<evidence type="ECO:0000313" key="3">
    <source>
        <dbReference type="Proteomes" id="UP000501534"/>
    </source>
</evidence>
<feature type="compositionally biased region" description="Basic and acidic residues" evidence="1">
    <location>
        <begin position="216"/>
        <end position="225"/>
    </location>
</feature>
<proteinExistence type="predicted"/>
<reference evidence="2 3" key="1">
    <citation type="submission" date="2020-04" db="EMBL/GenBank/DDBJ databases">
        <title>Usitatibacter rugosus gen. nov., sp. nov. and Usitatibacter palustris sp. nov., novel members of Usitatibacteraceae fam. nov. within the order Nitrosomonadales isolated from soil.</title>
        <authorList>
            <person name="Huber K.J."/>
            <person name="Neumann-Schaal M."/>
            <person name="Geppert A."/>
            <person name="Luckner M."/>
            <person name="Wanner G."/>
            <person name="Overmann J."/>
        </authorList>
    </citation>
    <scope>NUCLEOTIDE SEQUENCE [LARGE SCALE GENOMIC DNA]</scope>
    <source>
        <strain evidence="2 3">0125_3</strain>
    </source>
</reference>
<dbReference type="AlphaFoldDB" id="A0A6M4GWW5"/>
<dbReference type="EMBL" id="CP053069">
    <property type="protein sequence ID" value="QJR11791.1"/>
    <property type="molecule type" value="Genomic_DNA"/>
</dbReference>
<feature type="region of interest" description="Disordered" evidence="1">
    <location>
        <begin position="215"/>
        <end position="236"/>
    </location>
</feature>
<gene>
    <name evidence="2" type="ORF">DSM104443_02874</name>
</gene>
<name>A0A6M4GWW5_9PROT</name>
<dbReference type="Proteomes" id="UP000501534">
    <property type="component" value="Chromosome"/>
</dbReference>
<evidence type="ECO:0000256" key="1">
    <source>
        <dbReference type="SAM" id="MobiDB-lite"/>
    </source>
</evidence>